<dbReference type="EMBL" id="BAAABW010000036">
    <property type="protein sequence ID" value="GAA0376393.1"/>
    <property type="molecule type" value="Genomic_DNA"/>
</dbReference>
<name>A0ABN0XY24_9ACTN</name>
<evidence type="ECO:0000256" key="1">
    <source>
        <dbReference type="SAM" id="MobiDB-lite"/>
    </source>
</evidence>
<organism evidence="2 3">
    <name type="scientific">Streptomyces blastmyceticus</name>
    <dbReference type="NCBI Taxonomy" id="68180"/>
    <lineage>
        <taxon>Bacteria</taxon>
        <taxon>Bacillati</taxon>
        <taxon>Actinomycetota</taxon>
        <taxon>Actinomycetes</taxon>
        <taxon>Kitasatosporales</taxon>
        <taxon>Streptomycetaceae</taxon>
        <taxon>Streptomyces</taxon>
    </lineage>
</organism>
<keyword evidence="3" id="KW-1185">Reference proteome</keyword>
<comment type="caution">
    <text evidence="2">The sequence shown here is derived from an EMBL/GenBank/DDBJ whole genome shotgun (WGS) entry which is preliminary data.</text>
</comment>
<protein>
    <submittedName>
        <fullName evidence="2">Uncharacterized protein</fullName>
    </submittedName>
</protein>
<dbReference type="Proteomes" id="UP001500063">
    <property type="component" value="Unassembled WGS sequence"/>
</dbReference>
<feature type="compositionally biased region" description="Basic residues" evidence="1">
    <location>
        <begin position="56"/>
        <end position="69"/>
    </location>
</feature>
<accession>A0ABN0XY24</accession>
<reference evidence="2 3" key="1">
    <citation type="journal article" date="2019" name="Int. J. Syst. Evol. Microbiol.">
        <title>The Global Catalogue of Microorganisms (GCM) 10K type strain sequencing project: providing services to taxonomists for standard genome sequencing and annotation.</title>
        <authorList>
            <consortium name="The Broad Institute Genomics Platform"/>
            <consortium name="The Broad Institute Genome Sequencing Center for Infectious Disease"/>
            <person name="Wu L."/>
            <person name="Ma J."/>
        </authorList>
    </citation>
    <scope>NUCLEOTIDE SEQUENCE [LARGE SCALE GENOMIC DNA]</scope>
    <source>
        <strain evidence="2 3">JCM 4565</strain>
    </source>
</reference>
<sequence>MPEGKALVMRRIIGFGKSRANRTGRDVVLKAYKPLVARDLREVERKRRGMPNFRPHPGRIPRRRGASYY</sequence>
<proteinExistence type="predicted"/>
<gene>
    <name evidence="2" type="ORF">GCM10010319_63660</name>
</gene>
<evidence type="ECO:0000313" key="2">
    <source>
        <dbReference type="EMBL" id="GAA0376393.1"/>
    </source>
</evidence>
<feature type="region of interest" description="Disordered" evidence="1">
    <location>
        <begin position="47"/>
        <end position="69"/>
    </location>
</feature>
<evidence type="ECO:0000313" key="3">
    <source>
        <dbReference type="Proteomes" id="UP001500063"/>
    </source>
</evidence>